<gene>
    <name evidence="3" type="ORF">DFR56_115130</name>
</gene>
<dbReference type="Gene3D" id="2.60.40.740">
    <property type="match status" value="2"/>
</dbReference>
<feature type="non-terminal residue" evidence="3">
    <location>
        <position position="1"/>
    </location>
</feature>
<dbReference type="NCBIfam" id="TIGR01451">
    <property type="entry name" value="B_ant_repeat"/>
    <property type="match status" value="2"/>
</dbReference>
<feature type="compositionally biased region" description="Basic and acidic residues" evidence="1">
    <location>
        <begin position="146"/>
        <end position="169"/>
    </location>
</feature>
<dbReference type="InterPro" id="IPR051172">
    <property type="entry name" value="Chlamydia_OmcB"/>
</dbReference>
<evidence type="ECO:0000313" key="3">
    <source>
        <dbReference type="EMBL" id="PXW83655.1"/>
    </source>
</evidence>
<protein>
    <submittedName>
        <fullName evidence="3">Putative repeat protein (TIGR01451 family)/fimbrial isopeptide formation D2 family protein</fullName>
    </submittedName>
</protein>
<dbReference type="PANTHER" id="PTHR34819">
    <property type="entry name" value="LARGE CYSTEINE-RICH PERIPLASMIC PROTEIN OMCB"/>
    <property type="match status" value="1"/>
</dbReference>
<accession>A0A2V3VUG7</accession>
<evidence type="ECO:0000259" key="2">
    <source>
        <dbReference type="Pfam" id="PF01345"/>
    </source>
</evidence>
<dbReference type="NCBIfam" id="TIGR04226">
    <property type="entry name" value="RrgB_K2N_iso_D2"/>
    <property type="match status" value="2"/>
</dbReference>
<dbReference type="OrthoDB" id="1751088at2"/>
<dbReference type="Proteomes" id="UP000247978">
    <property type="component" value="Unassembled WGS sequence"/>
</dbReference>
<dbReference type="PANTHER" id="PTHR34819:SF3">
    <property type="entry name" value="CELL SURFACE PROTEIN"/>
    <property type="match status" value="1"/>
</dbReference>
<dbReference type="RefSeq" id="WP_158525708.1">
    <property type="nucleotide sequence ID" value="NZ_QJJQ01000015.1"/>
</dbReference>
<proteinExistence type="predicted"/>
<feature type="non-terminal residue" evidence="3">
    <location>
        <position position="254"/>
    </location>
</feature>
<feature type="domain" description="DUF11" evidence="2">
    <location>
        <begin position="164"/>
        <end position="250"/>
    </location>
</feature>
<dbReference type="AlphaFoldDB" id="A0A2V3VUG7"/>
<dbReference type="InterPro" id="IPR047589">
    <property type="entry name" value="DUF11_rpt"/>
</dbReference>
<dbReference type="InterPro" id="IPR008966">
    <property type="entry name" value="Adhesion_dom_sf"/>
</dbReference>
<feature type="region of interest" description="Disordered" evidence="1">
    <location>
        <begin position="1"/>
        <end position="28"/>
    </location>
</feature>
<dbReference type="InterPro" id="IPR001434">
    <property type="entry name" value="OmcB-like_DUF11"/>
</dbReference>
<feature type="region of interest" description="Disordered" evidence="1">
    <location>
        <begin position="123"/>
        <end position="169"/>
    </location>
</feature>
<comment type="caution">
    <text evidence="3">The sequence shown here is derived from an EMBL/GenBank/DDBJ whole genome shotgun (WGS) entry which is preliminary data.</text>
</comment>
<reference evidence="3 4" key="1">
    <citation type="submission" date="2018-05" db="EMBL/GenBank/DDBJ databases">
        <title>Genomic Encyclopedia of Type Strains, Phase IV (KMG-IV): sequencing the most valuable type-strain genomes for metagenomic binning, comparative biology and taxonomic classification.</title>
        <authorList>
            <person name="Goeker M."/>
        </authorList>
    </citation>
    <scope>NUCLEOTIDE SEQUENCE [LARGE SCALE GENOMIC DNA]</scope>
    <source>
        <strain evidence="3 4">DSM 28556</strain>
    </source>
</reference>
<feature type="compositionally biased region" description="Basic and acidic residues" evidence="1">
    <location>
        <begin position="1"/>
        <end position="18"/>
    </location>
</feature>
<keyword evidence="4" id="KW-1185">Reference proteome</keyword>
<dbReference type="InterPro" id="IPR026466">
    <property type="entry name" value="Fim_isopep_form_D2_dom"/>
</dbReference>
<name>A0A2V3VUG7_9BACI</name>
<dbReference type="EMBL" id="QJJQ01000015">
    <property type="protein sequence ID" value="PXW83655.1"/>
    <property type="molecule type" value="Genomic_DNA"/>
</dbReference>
<feature type="compositionally biased region" description="Acidic residues" evidence="1">
    <location>
        <begin position="130"/>
        <end position="140"/>
    </location>
</feature>
<organism evidence="3 4">
    <name type="scientific">Pseudogracilibacillus auburnensis</name>
    <dbReference type="NCBI Taxonomy" id="1494959"/>
    <lineage>
        <taxon>Bacteria</taxon>
        <taxon>Bacillati</taxon>
        <taxon>Bacillota</taxon>
        <taxon>Bacilli</taxon>
        <taxon>Bacillales</taxon>
        <taxon>Bacillaceae</taxon>
        <taxon>Pseudogracilibacillus</taxon>
    </lineage>
</organism>
<feature type="domain" description="DUF11" evidence="2">
    <location>
        <begin position="20"/>
        <end position="134"/>
    </location>
</feature>
<sequence length="254" mass="27031">EPKLESKKSSKLEKKAEGNTDADNPEVGDTIRYTITTKNTIEDSLVENLVITDTIPAGLTYVSGSLEVDGKSVTDAKDEDAGHVIEGKVTGTFGDVTDTKEHTVTFLVTVDKGQSGKTIKNIAVVGGDNGDPDEPEEEVDIYPRGPKLESKKSSKLETKADGNTDEKNPEVGDTIRYTITTKNTIEDSLVENLVITDTIPAGLTYVPGSLEVDGKSVTDAKDEDAGHVVDGKVTGTFGNVADTDDHTVTFLVTV</sequence>
<evidence type="ECO:0000313" key="4">
    <source>
        <dbReference type="Proteomes" id="UP000247978"/>
    </source>
</evidence>
<dbReference type="SUPFAM" id="SSF49401">
    <property type="entry name" value="Bacterial adhesins"/>
    <property type="match status" value="2"/>
</dbReference>
<dbReference type="Pfam" id="PF01345">
    <property type="entry name" value="DUF11"/>
    <property type="match status" value="2"/>
</dbReference>
<evidence type="ECO:0000256" key="1">
    <source>
        <dbReference type="SAM" id="MobiDB-lite"/>
    </source>
</evidence>